<keyword evidence="2" id="KW-0805">Transcription regulation</keyword>
<evidence type="ECO:0000256" key="4">
    <source>
        <dbReference type="ARBA" id="ARBA00023163"/>
    </source>
</evidence>
<feature type="domain" description="HTH tetR-type" evidence="6">
    <location>
        <begin position="10"/>
        <end position="70"/>
    </location>
</feature>
<dbReference type="Gene3D" id="1.10.357.10">
    <property type="entry name" value="Tetracycline Repressor, domain 2"/>
    <property type="match status" value="1"/>
</dbReference>
<evidence type="ECO:0000259" key="6">
    <source>
        <dbReference type="PROSITE" id="PS50977"/>
    </source>
</evidence>
<evidence type="ECO:0000256" key="1">
    <source>
        <dbReference type="ARBA" id="ARBA00022491"/>
    </source>
</evidence>
<keyword evidence="4" id="KW-0804">Transcription</keyword>
<evidence type="ECO:0000313" key="8">
    <source>
        <dbReference type="Proteomes" id="UP000057820"/>
    </source>
</evidence>
<dbReference type="PROSITE" id="PS50977">
    <property type="entry name" value="HTH_TETR_2"/>
    <property type="match status" value="1"/>
</dbReference>
<dbReference type="GO" id="GO:0000976">
    <property type="term" value="F:transcription cis-regulatory region binding"/>
    <property type="evidence" value="ECO:0007669"/>
    <property type="project" value="TreeGrafter"/>
</dbReference>
<dbReference type="Pfam" id="PF13977">
    <property type="entry name" value="TetR_C_6"/>
    <property type="match status" value="1"/>
</dbReference>
<dbReference type="InterPro" id="IPR001647">
    <property type="entry name" value="HTH_TetR"/>
</dbReference>
<evidence type="ECO:0000256" key="2">
    <source>
        <dbReference type="ARBA" id="ARBA00023015"/>
    </source>
</evidence>
<dbReference type="AlphaFoldDB" id="A0A0H5P525"/>
<feature type="DNA-binding region" description="H-T-H motif" evidence="5">
    <location>
        <begin position="33"/>
        <end position="52"/>
    </location>
</feature>
<dbReference type="SUPFAM" id="SSF48498">
    <property type="entry name" value="Tetracyclin repressor-like, C-terminal domain"/>
    <property type="match status" value="1"/>
</dbReference>
<geneLocation type="plasmid" evidence="7">
    <name>2</name>
</geneLocation>
<dbReference type="Pfam" id="PF00440">
    <property type="entry name" value="TetR_N"/>
    <property type="match status" value="1"/>
</dbReference>
<dbReference type="PANTHER" id="PTHR30055:SF234">
    <property type="entry name" value="HTH-TYPE TRANSCRIPTIONAL REGULATOR BETI"/>
    <property type="match status" value="1"/>
</dbReference>
<keyword evidence="7" id="KW-0614">Plasmid</keyword>
<dbReference type="PANTHER" id="PTHR30055">
    <property type="entry name" value="HTH-TYPE TRANSCRIPTIONAL REGULATOR RUTR"/>
    <property type="match status" value="1"/>
</dbReference>
<dbReference type="InterPro" id="IPR039538">
    <property type="entry name" value="BetI_C"/>
</dbReference>
<name>A0A0H5P525_NOCFR</name>
<gene>
    <name evidence="7" type="ORF">ERS450000_05143</name>
</gene>
<evidence type="ECO:0000256" key="3">
    <source>
        <dbReference type="ARBA" id="ARBA00023125"/>
    </source>
</evidence>
<sequence length="198" mass="20800">MSRGVGRDHETVRGAIAAAACVLVAEEGAGALTVRRVAAAAGVSPGRVQHYFPDRTALMLAAFDSVQHAVAAEVATAVGEAAAPEQVLTAVLRAMIPTDDTAMRRLRVVAQFESLALTEDILATRIREGHAELLAFLERLLESSRIRLDSNNTEGTLQGLLATAEGLSGQVLLGQSSPDRALALLQTSIDDMFRGVAS</sequence>
<dbReference type="InterPro" id="IPR050109">
    <property type="entry name" value="HTH-type_TetR-like_transc_reg"/>
</dbReference>
<evidence type="ECO:0000313" key="7">
    <source>
        <dbReference type="EMBL" id="CRY82777.1"/>
    </source>
</evidence>
<evidence type="ECO:0000256" key="5">
    <source>
        <dbReference type="PROSITE-ProRule" id="PRU00335"/>
    </source>
</evidence>
<reference evidence="8" key="1">
    <citation type="submission" date="2015-03" db="EMBL/GenBank/DDBJ databases">
        <authorList>
            <consortium name="Pathogen Informatics"/>
        </authorList>
    </citation>
    <scope>NUCLEOTIDE SEQUENCE [LARGE SCALE GENOMIC DNA]</scope>
    <source>
        <strain evidence="8">NCTC11134</strain>
        <plasmid evidence="8">2</plasmid>
    </source>
</reference>
<protein>
    <submittedName>
        <fullName evidence="7">Transcriptional regulator BetI</fullName>
    </submittedName>
</protein>
<dbReference type="GO" id="GO:0003700">
    <property type="term" value="F:DNA-binding transcription factor activity"/>
    <property type="evidence" value="ECO:0007669"/>
    <property type="project" value="TreeGrafter"/>
</dbReference>
<organism evidence="7 8">
    <name type="scientific">Nocardia farcinica</name>
    <dbReference type="NCBI Taxonomy" id="37329"/>
    <lineage>
        <taxon>Bacteria</taxon>
        <taxon>Bacillati</taxon>
        <taxon>Actinomycetota</taxon>
        <taxon>Actinomycetes</taxon>
        <taxon>Mycobacteriales</taxon>
        <taxon>Nocardiaceae</taxon>
        <taxon>Nocardia</taxon>
    </lineage>
</organism>
<accession>A0A0H5P525</accession>
<keyword evidence="1" id="KW-0678">Repressor</keyword>
<dbReference type="InterPro" id="IPR036271">
    <property type="entry name" value="Tet_transcr_reg_TetR-rel_C_sf"/>
</dbReference>
<dbReference type="InterPro" id="IPR009057">
    <property type="entry name" value="Homeodomain-like_sf"/>
</dbReference>
<keyword evidence="3 5" id="KW-0238">DNA-binding</keyword>
<dbReference type="KEGG" id="nfr:ERS450000_05143"/>
<dbReference type="SUPFAM" id="SSF46689">
    <property type="entry name" value="Homeodomain-like"/>
    <property type="match status" value="1"/>
</dbReference>
<dbReference type="Proteomes" id="UP000057820">
    <property type="component" value="Plasmid 2"/>
</dbReference>
<dbReference type="EMBL" id="LN868939">
    <property type="protein sequence ID" value="CRY82777.1"/>
    <property type="molecule type" value="Genomic_DNA"/>
</dbReference>
<proteinExistence type="predicted"/>